<dbReference type="InterPro" id="IPR015324">
    <property type="entry name" value="Ribosomal_Rsm22-like"/>
</dbReference>
<keyword evidence="6" id="KW-1185">Reference proteome</keyword>
<dbReference type="InterPro" id="IPR029063">
    <property type="entry name" value="SAM-dependent_MTases_sf"/>
</dbReference>
<dbReference type="GO" id="GO:0015935">
    <property type="term" value="C:small ribosomal subunit"/>
    <property type="evidence" value="ECO:0007669"/>
    <property type="project" value="TreeGrafter"/>
</dbReference>
<dbReference type="PANTHER" id="PTHR13184:SF5">
    <property type="entry name" value="METHYLTRANSFERASE-LIKE PROTEIN 17, MITOCHONDRIAL"/>
    <property type="match status" value="1"/>
</dbReference>
<evidence type="ECO:0000256" key="3">
    <source>
        <dbReference type="ARBA" id="ARBA00023004"/>
    </source>
</evidence>
<dbReference type="Gene3D" id="3.40.50.150">
    <property type="entry name" value="Vaccinia Virus protein VP39"/>
    <property type="match status" value="1"/>
</dbReference>
<dbReference type="GO" id="GO:0006412">
    <property type="term" value="P:translation"/>
    <property type="evidence" value="ECO:0007669"/>
    <property type="project" value="InterPro"/>
</dbReference>
<keyword evidence="1" id="KW-0479">Metal-binding</keyword>
<sequence>MKTNKIPPTDFETVMPLLINAWRRFHKLSGPADALQTREFRSVVSAVQKLQKGLETGRDLSGQDYFSQPDLLGAYLLYQWPLHYQEGLSLINELPTVPGRVLDIGSGPGAFSFAALRQGAKEVIALDRSLPALQLAADVCGRYGYPLTIRKHDVRNPAFPVEGQFDLIIVGHCLEELFPDTQKDWFDAQKAWIHSLLERLTPQGYLLLVESSLLHSNRRLLTLRDHLVKDQVPVQAPCVWRGECPSLQAKNSPCYAQRELEKPYLVKEIQRAAQINLGSLKMTYVIFRSPQAHWPALPPKRLYRIISPPIETQTGKRFYLCGTDGKKNLGTHLTKHPQESRAFDYLKRGELISVEEALEKGNLFDIVLGTRMKIEAALNKPLPEEEIEDLPY</sequence>
<keyword evidence="4" id="KW-0411">Iron-sulfur</keyword>
<dbReference type="PANTHER" id="PTHR13184">
    <property type="entry name" value="37S RIBOSOMAL PROTEIN S22"/>
    <property type="match status" value="1"/>
</dbReference>
<dbReference type="STRING" id="389348.PNK_0155"/>
<keyword evidence="3" id="KW-0408">Iron</keyword>
<dbReference type="SUPFAM" id="SSF53335">
    <property type="entry name" value="S-adenosyl-L-methionine-dependent methyltransferases"/>
    <property type="match status" value="1"/>
</dbReference>
<dbReference type="EMBL" id="LN879502">
    <property type="protein sequence ID" value="CUI15793.1"/>
    <property type="molecule type" value="Genomic_DNA"/>
</dbReference>
<organism evidence="5 6">
    <name type="scientific">Candidatus Protochlamydia naegleriophila</name>
    <dbReference type="NCBI Taxonomy" id="389348"/>
    <lineage>
        <taxon>Bacteria</taxon>
        <taxon>Pseudomonadati</taxon>
        <taxon>Chlamydiota</taxon>
        <taxon>Chlamydiia</taxon>
        <taxon>Parachlamydiales</taxon>
        <taxon>Parachlamydiaceae</taxon>
        <taxon>Candidatus Protochlamydia</taxon>
    </lineage>
</organism>
<dbReference type="GO" id="GO:0008168">
    <property type="term" value="F:methyltransferase activity"/>
    <property type="evidence" value="ECO:0007669"/>
    <property type="project" value="InterPro"/>
</dbReference>
<evidence type="ECO:0000256" key="1">
    <source>
        <dbReference type="ARBA" id="ARBA00022723"/>
    </source>
</evidence>
<dbReference type="KEGG" id="pnl:PNK_0155"/>
<dbReference type="Pfam" id="PF09243">
    <property type="entry name" value="Rsm22"/>
    <property type="match status" value="1"/>
</dbReference>
<reference evidence="6" key="1">
    <citation type="submission" date="2015-09" db="EMBL/GenBank/DDBJ databases">
        <authorList>
            <person name="Bertelli C."/>
        </authorList>
    </citation>
    <scope>NUCLEOTIDE SEQUENCE [LARGE SCALE GENOMIC DNA]</scope>
    <source>
        <strain evidence="6">KNic</strain>
    </source>
</reference>
<name>A0A0U5EPJ9_9BACT</name>
<dbReference type="InParanoid" id="A0A0U5EPJ9"/>
<accession>A0A0U5EPJ9</accession>
<dbReference type="Proteomes" id="UP000069902">
    <property type="component" value="Chromosome cPNK"/>
</dbReference>
<proteinExistence type="predicted"/>
<keyword evidence="2" id="KW-0809">Transit peptide</keyword>
<dbReference type="AlphaFoldDB" id="A0A0U5EPJ9"/>
<dbReference type="PATRIC" id="fig|389348.3.peg.180"/>
<dbReference type="GO" id="GO:0046872">
    <property type="term" value="F:metal ion binding"/>
    <property type="evidence" value="ECO:0007669"/>
    <property type="project" value="UniProtKB-KW"/>
</dbReference>
<evidence type="ECO:0008006" key="7">
    <source>
        <dbReference type="Google" id="ProtNLM"/>
    </source>
</evidence>
<gene>
    <name evidence="5" type="ORF">PNK_0155</name>
</gene>
<dbReference type="InterPro" id="IPR052571">
    <property type="entry name" value="Mt_RNA_Methyltransferase"/>
</dbReference>
<dbReference type="GO" id="GO:0051536">
    <property type="term" value="F:iron-sulfur cluster binding"/>
    <property type="evidence" value="ECO:0007669"/>
    <property type="project" value="UniProtKB-KW"/>
</dbReference>
<evidence type="ECO:0000313" key="6">
    <source>
        <dbReference type="Proteomes" id="UP000069902"/>
    </source>
</evidence>
<dbReference type="GO" id="GO:0003735">
    <property type="term" value="F:structural constituent of ribosome"/>
    <property type="evidence" value="ECO:0007669"/>
    <property type="project" value="TreeGrafter"/>
</dbReference>
<dbReference type="CDD" id="cd02440">
    <property type="entry name" value="AdoMet_MTases"/>
    <property type="match status" value="1"/>
</dbReference>
<evidence type="ECO:0000256" key="4">
    <source>
        <dbReference type="ARBA" id="ARBA00023014"/>
    </source>
</evidence>
<evidence type="ECO:0000313" key="5">
    <source>
        <dbReference type="EMBL" id="CUI15793.1"/>
    </source>
</evidence>
<dbReference type="RefSeq" id="WP_059059692.1">
    <property type="nucleotide sequence ID" value="NZ_LN879502.1"/>
</dbReference>
<evidence type="ECO:0000256" key="2">
    <source>
        <dbReference type="ARBA" id="ARBA00022946"/>
    </source>
</evidence>
<protein>
    <recommendedName>
        <fullName evidence="7">Methyltransferase domain-containing protein</fullName>
    </recommendedName>
</protein>